<dbReference type="RefSeq" id="WP_042019904.1">
    <property type="nucleotide sequence ID" value="NZ_CDBW01000016.1"/>
</dbReference>
<accession>A0A1S2CY51</accession>
<proteinExistence type="predicted"/>
<dbReference type="STRING" id="646.BJD16_12450"/>
<gene>
    <name evidence="1" type="ORF">BJD16_12450</name>
</gene>
<name>A0A1S2CY51_AERSO</name>
<evidence type="ECO:0000313" key="1">
    <source>
        <dbReference type="EMBL" id="OHY93595.1"/>
    </source>
</evidence>
<dbReference type="EMBL" id="MKFU01000010">
    <property type="protein sequence ID" value="OHY93595.1"/>
    <property type="molecule type" value="Genomic_DNA"/>
</dbReference>
<sequence length="179" mass="20782">MELTHTCSNYFTFEMLFHCGETWQRMQCENVPEQEASWLAYQALAQKLLDPLVEQFGMPILTFGFCGHRLRRAIQGKPQPRIAPRLDQHAACELNRHGQLICHRQGAAIDLIYPARSSAQIAYWLACHTPFDRLYFYGSDRPLHLTHGPEQSRTMTQLIEHQGRRLPRQLSLPILQGWL</sequence>
<evidence type="ECO:0008006" key="3">
    <source>
        <dbReference type="Google" id="ProtNLM"/>
    </source>
</evidence>
<dbReference type="GeneID" id="58921783"/>
<comment type="caution">
    <text evidence="1">The sequence shown here is derived from an EMBL/GenBank/DDBJ whole genome shotgun (WGS) entry which is preliminary data.</text>
</comment>
<evidence type="ECO:0000313" key="2">
    <source>
        <dbReference type="Proteomes" id="UP000179934"/>
    </source>
</evidence>
<dbReference type="AlphaFoldDB" id="A0A1S2CY51"/>
<protein>
    <recommendedName>
        <fullName evidence="3">Peptidase M15</fullName>
    </recommendedName>
</protein>
<dbReference type="OrthoDB" id="450621at2"/>
<organism evidence="1 2">
    <name type="scientific">Aeromonas sobria</name>
    <dbReference type="NCBI Taxonomy" id="646"/>
    <lineage>
        <taxon>Bacteria</taxon>
        <taxon>Pseudomonadati</taxon>
        <taxon>Pseudomonadota</taxon>
        <taxon>Gammaproteobacteria</taxon>
        <taxon>Aeromonadales</taxon>
        <taxon>Aeromonadaceae</taxon>
        <taxon>Aeromonas</taxon>
    </lineage>
</organism>
<reference evidence="1 2" key="1">
    <citation type="submission" date="2016-09" db="EMBL/GenBank/DDBJ databases">
        <title>Draft Genome Sequence of Aeromonas sobria Strain 08005, Isolated from Sick Rana catesbeiana.</title>
        <authorList>
            <person name="Yang Q."/>
        </authorList>
    </citation>
    <scope>NUCLEOTIDE SEQUENCE [LARGE SCALE GENOMIC DNA]</scope>
    <source>
        <strain evidence="1 2">08005</strain>
    </source>
</reference>
<dbReference type="Proteomes" id="UP000179934">
    <property type="component" value="Unassembled WGS sequence"/>
</dbReference>
<dbReference type="InterPro" id="IPR009045">
    <property type="entry name" value="Zn_M74/Hedgehog-like"/>
</dbReference>
<dbReference type="SUPFAM" id="SSF55166">
    <property type="entry name" value="Hedgehog/DD-peptidase"/>
    <property type="match status" value="1"/>
</dbReference>